<dbReference type="SUPFAM" id="SSF53474">
    <property type="entry name" value="alpha/beta-Hydrolases"/>
    <property type="match status" value="1"/>
</dbReference>
<evidence type="ECO:0000256" key="1">
    <source>
        <dbReference type="ARBA" id="ARBA00022801"/>
    </source>
</evidence>
<dbReference type="Proteomes" id="UP000284706">
    <property type="component" value="Unassembled WGS sequence"/>
</dbReference>
<reference evidence="3 4" key="1">
    <citation type="journal article" date="2018" name="Evol. Lett.">
        <title>Horizontal gene cluster transfer increased hallucinogenic mushroom diversity.</title>
        <authorList>
            <person name="Reynolds H.T."/>
            <person name="Vijayakumar V."/>
            <person name="Gluck-Thaler E."/>
            <person name="Korotkin H.B."/>
            <person name="Matheny P.B."/>
            <person name="Slot J.C."/>
        </authorList>
    </citation>
    <scope>NUCLEOTIDE SEQUENCE [LARGE SCALE GENOMIC DNA]</scope>
    <source>
        <strain evidence="3 4">SRW20</strain>
    </source>
</reference>
<feature type="transmembrane region" description="Helical" evidence="2">
    <location>
        <begin position="12"/>
        <end position="29"/>
    </location>
</feature>
<feature type="transmembrane region" description="Helical" evidence="2">
    <location>
        <begin position="105"/>
        <end position="123"/>
    </location>
</feature>
<dbReference type="STRING" id="231916.A0A409XYH3"/>
<evidence type="ECO:0000313" key="4">
    <source>
        <dbReference type="Proteomes" id="UP000284706"/>
    </source>
</evidence>
<keyword evidence="2" id="KW-1133">Transmembrane helix</keyword>
<evidence type="ECO:0000256" key="2">
    <source>
        <dbReference type="SAM" id="Phobius"/>
    </source>
</evidence>
<comment type="caution">
    <text evidence="3">The sequence shown here is derived from an EMBL/GenBank/DDBJ whole genome shotgun (WGS) entry which is preliminary data.</text>
</comment>
<name>A0A409XYH3_9AGAR</name>
<accession>A0A409XYH3</accession>
<dbReference type="FunCoup" id="A0A409XYH3">
    <property type="interactions" value="14"/>
</dbReference>
<keyword evidence="2" id="KW-0472">Membrane</keyword>
<gene>
    <name evidence="3" type="ORF">CVT26_015936</name>
</gene>
<dbReference type="EMBL" id="NHYE01001411">
    <property type="protein sequence ID" value="PPQ95827.1"/>
    <property type="molecule type" value="Genomic_DNA"/>
</dbReference>
<dbReference type="InterPro" id="IPR019436">
    <property type="entry name" value="Say1-like"/>
</dbReference>
<organism evidence="3 4">
    <name type="scientific">Gymnopilus dilepis</name>
    <dbReference type="NCBI Taxonomy" id="231916"/>
    <lineage>
        <taxon>Eukaryota</taxon>
        <taxon>Fungi</taxon>
        <taxon>Dikarya</taxon>
        <taxon>Basidiomycota</taxon>
        <taxon>Agaricomycotina</taxon>
        <taxon>Agaricomycetes</taxon>
        <taxon>Agaricomycetidae</taxon>
        <taxon>Agaricales</taxon>
        <taxon>Agaricineae</taxon>
        <taxon>Hymenogastraceae</taxon>
        <taxon>Gymnopilus</taxon>
    </lineage>
</organism>
<proteinExistence type="predicted"/>
<dbReference type="GO" id="GO:0016787">
    <property type="term" value="F:hydrolase activity"/>
    <property type="evidence" value="ECO:0007669"/>
    <property type="project" value="UniProtKB-KW"/>
</dbReference>
<keyword evidence="2" id="KW-0812">Transmembrane</keyword>
<keyword evidence="4" id="KW-1185">Reference proteome</keyword>
<dbReference type="Gene3D" id="3.40.50.1820">
    <property type="entry name" value="alpha/beta hydrolase"/>
    <property type="match status" value="1"/>
</dbReference>
<dbReference type="InParanoid" id="A0A409XYH3"/>
<dbReference type="AlphaFoldDB" id="A0A409XYH3"/>
<evidence type="ECO:0008006" key="5">
    <source>
        <dbReference type="Google" id="ProtNLM"/>
    </source>
</evidence>
<sequence>MAPVDFPRNALNFLVFLIVLPIVLSWHLFKHTFSQGNKPWKRIIADATFRWIVITQRIPFIATLVGPGRRTYISWCNRNSIEPQIEDIKAGAQLFWIAKKPSGRVILYLHGGGFALPMGYYSLKFWRYVQSKLVDAGCEVSIAILDYTLVPEAHFPVPLVQTVAALNHLLTEGFKPEDIQLLLHMAHPLDGIESLDPGIKLRGAYLMSPWLYLIPRDGVQSYLENGGRDVVASKAQYAEFGAGVLGGVKRAEDLAYLEASHTPPSWYRDVGEVADRVLITAGGHECLRDDIVEFGSAFCEAHGNAKLLVDTCGIHDDPFNDFMLGEEVWAELTPAIVQWFADGFR</sequence>
<protein>
    <recommendedName>
        <fullName evidence="5">Alpha/beta hydrolase fold-3 domain-containing protein</fullName>
    </recommendedName>
</protein>
<evidence type="ECO:0000313" key="3">
    <source>
        <dbReference type="EMBL" id="PPQ95827.1"/>
    </source>
</evidence>
<dbReference type="InterPro" id="IPR029058">
    <property type="entry name" value="AB_hydrolase_fold"/>
</dbReference>
<keyword evidence="1" id="KW-0378">Hydrolase</keyword>
<dbReference type="PANTHER" id="PTHR48081:SF31">
    <property type="entry name" value="STERYL ACETYL HYDROLASE MUG81-RELATED"/>
    <property type="match status" value="1"/>
</dbReference>
<dbReference type="InterPro" id="IPR050300">
    <property type="entry name" value="GDXG_lipolytic_enzyme"/>
</dbReference>
<dbReference type="Pfam" id="PF10340">
    <property type="entry name" value="Say1_Mug180"/>
    <property type="match status" value="1"/>
</dbReference>
<dbReference type="PANTHER" id="PTHR48081">
    <property type="entry name" value="AB HYDROLASE SUPERFAMILY PROTEIN C4A8.06C"/>
    <property type="match status" value="1"/>
</dbReference>
<dbReference type="OrthoDB" id="2152029at2759"/>